<gene>
    <name evidence="2" type="ORF">PRZ03_17015</name>
</gene>
<proteinExistence type="predicted"/>
<dbReference type="InterPro" id="IPR029060">
    <property type="entry name" value="PIN-like_dom_sf"/>
</dbReference>
<organism evidence="2 3">
    <name type="scientific">Roseateles albus</name>
    <dbReference type="NCBI Taxonomy" id="2987525"/>
    <lineage>
        <taxon>Bacteria</taxon>
        <taxon>Pseudomonadati</taxon>
        <taxon>Pseudomonadota</taxon>
        <taxon>Betaproteobacteria</taxon>
        <taxon>Burkholderiales</taxon>
        <taxon>Sphaerotilaceae</taxon>
        <taxon>Roseateles</taxon>
    </lineage>
</organism>
<dbReference type="SUPFAM" id="SSF88723">
    <property type="entry name" value="PIN domain-like"/>
    <property type="match status" value="1"/>
</dbReference>
<feature type="domain" description="PIN" evidence="1">
    <location>
        <begin position="15"/>
        <end position="126"/>
    </location>
</feature>
<dbReference type="PANTHER" id="PTHR34610:SF3">
    <property type="entry name" value="SSL7007 PROTEIN"/>
    <property type="match status" value="1"/>
</dbReference>
<dbReference type="Proteomes" id="UP001221189">
    <property type="component" value="Unassembled WGS sequence"/>
</dbReference>
<evidence type="ECO:0000313" key="3">
    <source>
        <dbReference type="Proteomes" id="UP001221189"/>
    </source>
</evidence>
<dbReference type="InterPro" id="IPR002850">
    <property type="entry name" value="PIN_toxin-like"/>
</dbReference>
<evidence type="ECO:0000313" key="2">
    <source>
        <dbReference type="EMBL" id="MDC8773288.1"/>
    </source>
</evidence>
<keyword evidence="3" id="KW-1185">Reference proteome</keyword>
<dbReference type="InterPro" id="IPR002716">
    <property type="entry name" value="PIN_dom"/>
</dbReference>
<dbReference type="Pfam" id="PF13470">
    <property type="entry name" value="PIN_3"/>
    <property type="match status" value="1"/>
</dbReference>
<sequence length="162" mass="17728">MIPVIPVPTNAAPPKVVIDTQVIMDWLVFNNQSVAPLIQAVQTQALRWIGLAAMKAELLHVLGRGIAASYGPDLVLIDQEFARWCHLIEKDPLPAVRLVCRDKDDQMFIDLALAEQASFLISRDRAVLALAKRARRAGLAIMTPEAWIKQATPAATGVSQAE</sequence>
<reference evidence="2 3" key="1">
    <citation type="submission" date="2022-10" db="EMBL/GenBank/DDBJ databases">
        <title>Paucibacter sp. hw1 Genome sequencing.</title>
        <authorList>
            <person name="Park S."/>
        </authorList>
    </citation>
    <scope>NUCLEOTIDE SEQUENCE [LARGE SCALE GENOMIC DNA]</scope>
    <source>
        <strain evidence="3">hw1</strain>
    </source>
</reference>
<protein>
    <submittedName>
        <fullName evidence="2">PIN domain-containing protein</fullName>
    </submittedName>
</protein>
<accession>A0ABT5KHA5</accession>
<dbReference type="EMBL" id="JAQQXT010000011">
    <property type="protein sequence ID" value="MDC8773288.1"/>
    <property type="molecule type" value="Genomic_DNA"/>
</dbReference>
<dbReference type="PANTHER" id="PTHR34610">
    <property type="entry name" value="SSL7007 PROTEIN"/>
    <property type="match status" value="1"/>
</dbReference>
<comment type="caution">
    <text evidence="2">The sequence shown here is derived from an EMBL/GenBank/DDBJ whole genome shotgun (WGS) entry which is preliminary data.</text>
</comment>
<name>A0ABT5KHA5_9BURK</name>
<evidence type="ECO:0000259" key="1">
    <source>
        <dbReference type="Pfam" id="PF13470"/>
    </source>
</evidence>